<dbReference type="Gene3D" id="1.20.1250.20">
    <property type="entry name" value="MFS general substrate transporter like domains"/>
    <property type="match status" value="1"/>
</dbReference>
<dbReference type="NCBIfam" id="TIGR00711">
    <property type="entry name" value="efflux_EmrB"/>
    <property type="match status" value="1"/>
</dbReference>
<evidence type="ECO:0000256" key="6">
    <source>
        <dbReference type="ARBA" id="ARBA00023136"/>
    </source>
</evidence>
<evidence type="ECO:0000256" key="3">
    <source>
        <dbReference type="ARBA" id="ARBA00022475"/>
    </source>
</evidence>
<evidence type="ECO:0000256" key="1">
    <source>
        <dbReference type="ARBA" id="ARBA00004651"/>
    </source>
</evidence>
<feature type="transmembrane region" description="Helical" evidence="7">
    <location>
        <begin position="181"/>
        <end position="199"/>
    </location>
</feature>
<feature type="transmembrane region" description="Helical" evidence="7">
    <location>
        <begin position="25"/>
        <end position="49"/>
    </location>
</feature>
<dbReference type="Gene3D" id="1.20.1720.10">
    <property type="entry name" value="Multidrug resistance protein D"/>
    <property type="match status" value="1"/>
</dbReference>
<keyword evidence="2" id="KW-0813">Transport</keyword>
<keyword evidence="3" id="KW-1003">Cell membrane</keyword>
<dbReference type="PANTHER" id="PTHR42718">
    <property type="entry name" value="MAJOR FACILITATOR SUPERFAMILY MULTIDRUG TRANSPORTER MFSC"/>
    <property type="match status" value="1"/>
</dbReference>
<keyword evidence="4 7" id="KW-0812">Transmembrane</keyword>
<gene>
    <name evidence="9" type="ORF">GCM10011322_46560</name>
</gene>
<dbReference type="RefSeq" id="WP_188915684.1">
    <property type="nucleotide sequence ID" value="NZ_BMMF01000019.1"/>
</dbReference>
<dbReference type="Proteomes" id="UP000600449">
    <property type="component" value="Unassembled WGS sequence"/>
</dbReference>
<feature type="transmembrane region" description="Helical" evidence="7">
    <location>
        <begin position="376"/>
        <end position="399"/>
    </location>
</feature>
<dbReference type="SUPFAM" id="SSF103473">
    <property type="entry name" value="MFS general substrate transporter"/>
    <property type="match status" value="1"/>
</dbReference>
<dbReference type="Pfam" id="PF07690">
    <property type="entry name" value="MFS_1"/>
    <property type="match status" value="1"/>
</dbReference>
<dbReference type="CDD" id="cd17321">
    <property type="entry name" value="MFS_MMR_MDR_like"/>
    <property type="match status" value="1"/>
</dbReference>
<evidence type="ECO:0000256" key="4">
    <source>
        <dbReference type="ARBA" id="ARBA00022692"/>
    </source>
</evidence>
<feature type="transmembrane region" description="Helical" evidence="7">
    <location>
        <begin position="317"/>
        <end position="337"/>
    </location>
</feature>
<reference evidence="9 10" key="1">
    <citation type="journal article" date="2014" name="Int. J. Syst. Evol. Microbiol.">
        <title>Complete genome sequence of Corynebacterium casei LMG S-19264T (=DSM 44701T), isolated from a smear-ripened cheese.</title>
        <authorList>
            <consortium name="US DOE Joint Genome Institute (JGI-PGF)"/>
            <person name="Walter F."/>
            <person name="Albersmeier A."/>
            <person name="Kalinowski J."/>
            <person name="Ruckert C."/>
        </authorList>
    </citation>
    <scope>NUCLEOTIDE SEQUENCE [LARGE SCALE GENOMIC DNA]</scope>
    <source>
        <strain evidence="9 10">CGMCC 1.9161</strain>
    </source>
</reference>
<comment type="subcellular location">
    <subcellularLocation>
        <location evidence="1">Cell membrane</location>
        <topology evidence="1">Multi-pass membrane protein</topology>
    </subcellularLocation>
</comment>
<evidence type="ECO:0000256" key="7">
    <source>
        <dbReference type="SAM" id="Phobius"/>
    </source>
</evidence>
<feature type="transmembrane region" description="Helical" evidence="7">
    <location>
        <begin position="420"/>
        <end position="439"/>
    </location>
</feature>
<feature type="transmembrane region" description="Helical" evidence="7">
    <location>
        <begin position="152"/>
        <end position="169"/>
    </location>
</feature>
<dbReference type="InterPro" id="IPR036259">
    <property type="entry name" value="MFS_trans_sf"/>
</dbReference>
<feature type="transmembrane region" description="Helical" evidence="7">
    <location>
        <begin position="61"/>
        <end position="81"/>
    </location>
</feature>
<feature type="transmembrane region" description="Helical" evidence="7">
    <location>
        <begin position="245"/>
        <end position="265"/>
    </location>
</feature>
<dbReference type="InterPro" id="IPR011701">
    <property type="entry name" value="MFS"/>
</dbReference>
<sequence>MDDAAASTTSHPPPPAPALSAAARAWVLAGTILASAMAFIDGTVVHVALPALQSDLEAGFTALQWVVNGYALTLGGLILVGGALGDRVGRRRIFVWGIALFALASLACALAPNAAALVAARLVQGVGAALLVPQSLAIIAASFPKDVRGRAIGIWAGASAITTALGPPLGGFLVDALSWRAVFWINLPLSAAAIWIALAHMPDDRGASGSEAAGPLDWPGALLAILGFGLVTLALTLGSETGIGLALPIALFVAGAGALASFVAVEARARSPLMPLSLFSSRAFTGANVVTLFLYAAFVTALFLVPFELQSRRGLSATQVGLTMLPIGLIIGTASRFSGAWGDRVGPQLPLALGSAVVALGIAGLAAGLSSYWLGVLAPIVVMSCGMALAVAPLTTSVMNAVDEARAGAASGVNNAASRLAGLFGVAIAGSLASALFFARAGDAAGTEARFGTLPPPGDPARAALEAAFLSGFGAALWLAAAWAAIAALVAWRLPPPTRDAAP</sequence>
<evidence type="ECO:0000313" key="9">
    <source>
        <dbReference type="EMBL" id="GGK54453.1"/>
    </source>
</evidence>
<dbReference type="PROSITE" id="PS50850">
    <property type="entry name" value="MFS"/>
    <property type="match status" value="1"/>
</dbReference>
<dbReference type="GO" id="GO:0005886">
    <property type="term" value="C:plasma membrane"/>
    <property type="evidence" value="ECO:0007669"/>
    <property type="project" value="UniProtKB-SubCell"/>
</dbReference>
<feature type="domain" description="Major facilitator superfamily (MFS) profile" evidence="8">
    <location>
        <begin position="27"/>
        <end position="499"/>
    </location>
</feature>
<feature type="transmembrane region" description="Helical" evidence="7">
    <location>
        <begin position="286"/>
        <end position="305"/>
    </location>
</feature>
<feature type="transmembrane region" description="Helical" evidence="7">
    <location>
        <begin position="349"/>
        <end position="370"/>
    </location>
</feature>
<keyword evidence="6 7" id="KW-0472">Membrane</keyword>
<dbReference type="InterPro" id="IPR020846">
    <property type="entry name" value="MFS_dom"/>
</dbReference>
<keyword evidence="5 7" id="KW-1133">Transmembrane helix</keyword>
<evidence type="ECO:0000313" key="10">
    <source>
        <dbReference type="Proteomes" id="UP000600449"/>
    </source>
</evidence>
<feature type="transmembrane region" description="Helical" evidence="7">
    <location>
        <begin position="467"/>
        <end position="492"/>
    </location>
</feature>
<organism evidence="9 10">
    <name type="scientific">Salinarimonas ramus</name>
    <dbReference type="NCBI Taxonomy" id="690164"/>
    <lineage>
        <taxon>Bacteria</taxon>
        <taxon>Pseudomonadati</taxon>
        <taxon>Pseudomonadota</taxon>
        <taxon>Alphaproteobacteria</taxon>
        <taxon>Hyphomicrobiales</taxon>
        <taxon>Salinarimonadaceae</taxon>
        <taxon>Salinarimonas</taxon>
    </lineage>
</organism>
<protein>
    <submittedName>
        <fullName evidence="9">MFS transporter</fullName>
    </submittedName>
</protein>
<comment type="caution">
    <text evidence="9">The sequence shown here is derived from an EMBL/GenBank/DDBJ whole genome shotgun (WGS) entry which is preliminary data.</text>
</comment>
<dbReference type="GO" id="GO:0022857">
    <property type="term" value="F:transmembrane transporter activity"/>
    <property type="evidence" value="ECO:0007669"/>
    <property type="project" value="InterPro"/>
</dbReference>
<evidence type="ECO:0000259" key="8">
    <source>
        <dbReference type="PROSITE" id="PS50850"/>
    </source>
</evidence>
<keyword evidence="10" id="KW-1185">Reference proteome</keyword>
<feature type="transmembrane region" description="Helical" evidence="7">
    <location>
        <begin position="220"/>
        <end position="239"/>
    </location>
</feature>
<dbReference type="PANTHER" id="PTHR42718:SF42">
    <property type="entry name" value="EXPORT PROTEIN"/>
    <property type="match status" value="1"/>
</dbReference>
<dbReference type="InterPro" id="IPR004638">
    <property type="entry name" value="EmrB-like"/>
</dbReference>
<feature type="transmembrane region" description="Helical" evidence="7">
    <location>
        <begin position="93"/>
        <end position="112"/>
    </location>
</feature>
<dbReference type="EMBL" id="BMMF01000019">
    <property type="protein sequence ID" value="GGK54453.1"/>
    <property type="molecule type" value="Genomic_DNA"/>
</dbReference>
<dbReference type="AlphaFoldDB" id="A0A917QKN3"/>
<dbReference type="PRINTS" id="PR01036">
    <property type="entry name" value="TCRTETB"/>
</dbReference>
<proteinExistence type="predicted"/>
<accession>A0A917QKN3</accession>
<name>A0A917QKN3_9HYPH</name>
<evidence type="ECO:0000256" key="5">
    <source>
        <dbReference type="ARBA" id="ARBA00022989"/>
    </source>
</evidence>
<evidence type="ECO:0000256" key="2">
    <source>
        <dbReference type="ARBA" id="ARBA00022448"/>
    </source>
</evidence>